<dbReference type="PANTHER" id="PTHR43357:SF4">
    <property type="entry name" value="INNER MEMBRANE ABC TRANSPORTER PERMEASE PROTEIN YDCV"/>
    <property type="match status" value="1"/>
</dbReference>
<keyword evidence="11" id="KW-1185">Reference proteome</keyword>
<dbReference type="GO" id="GO:0055085">
    <property type="term" value="P:transmembrane transport"/>
    <property type="evidence" value="ECO:0007669"/>
    <property type="project" value="InterPro"/>
</dbReference>
<keyword evidence="3" id="KW-1003">Cell membrane</keyword>
<feature type="transmembrane region" description="Helical" evidence="8">
    <location>
        <begin position="412"/>
        <end position="431"/>
    </location>
</feature>
<keyword evidence="5 8" id="KW-0812">Transmembrane</keyword>
<feature type="transmembrane region" description="Helical" evidence="8">
    <location>
        <begin position="239"/>
        <end position="267"/>
    </location>
</feature>
<evidence type="ECO:0000313" key="10">
    <source>
        <dbReference type="EMBL" id="SNR97804.1"/>
    </source>
</evidence>
<dbReference type="CDD" id="cd06261">
    <property type="entry name" value="TM_PBP2"/>
    <property type="match status" value="2"/>
</dbReference>
<dbReference type="PANTHER" id="PTHR43357">
    <property type="entry name" value="INNER MEMBRANE ABC TRANSPORTER PERMEASE PROTEIN YDCV"/>
    <property type="match status" value="1"/>
</dbReference>
<dbReference type="RefSeq" id="WP_089281381.1">
    <property type="nucleotide sequence ID" value="NZ_FZOJ01000002.1"/>
</dbReference>
<feature type="transmembrane region" description="Helical" evidence="8">
    <location>
        <begin position="443"/>
        <end position="465"/>
    </location>
</feature>
<dbReference type="AlphaFoldDB" id="A0A239ARX0"/>
<evidence type="ECO:0000256" key="2">
    <source>
        <dbReference type="ARBA" id="ARBA00022448"/>
    </source>
</evidence>
<feature type="transmembrane region" description="Helical" evidence="8">
    <location>
        <begin position="287"/>
        <end position="307"/>
    </location>
</feature>
<evidence type="ECO:0000256" key="5">
    <source>
        <dbReference type="ARBA" id="ARBA00022692"/>
    </source>
</evidence>
<keyword evidence="4" id="KW-0997">Cell inner membrane</keyword>
<reference evidence="10 11" key="1">
    <citation type="submission" date="2017-06" db="EMBL/GenBank/DDBJ databases">
        <authorList>
            <person name="Kim H.J."/>
            <person name="Triplett B.A."/>
        </authorList>
    </citation>
    <scope>NUCLEOTIDE SEQUENCE [LARGE SCALE GENOMIC DNA]</scope>
    <source>
        <strain evidence="10 11">SCA</strain>
    </source>
</reference>
<feature type="transmembrane region" description="Helical" evidence="8">
    <location>
        <begin position="182"/>
        <end position="201"/>
    </location>
</feature>
<evidence type="ECO:0000256" key="4">
    <source>
        <dbReference type="ARBA" id="ARBA00022519"/>
    </source>
</evidence>
<feature type="transmembrane region" description="Helical" evidence="8">
    <location>
        <begin position="104"/>
        <end position="126"/>
    </location>
</feature>
<proteinExistence type="inferred from homology"/>
<dbReference type="GO" id="GO:0005886">
    <property type="term" value="C:plasma membrane"/>
    <property type="evidence" value="ECO:0007669"/>
    <property type="project" value="UniProtKB-SubCell"/>
</dbReference>
<dbReference type="PROSITE" id="PS50928">
    <property type="entry name" value="ABC_TM1"/>
    <property type="match status" value="2"/>
</dbReference>
<feature type="transmembrane region" description="Helical" evidence="8">
    <location>
        <begin position="580"/>
        <end position="600"/>
    </location>
</feature>
<comment type="subcellular location">
    <subcellularLocation>
        <location evidence="1">Cell inner membrane</location>
        <topology evidence="1">Multi-pass membrane protein</topology>
    </subcellularLocation>
    <subcellularLocation>
        <location evidence="8">Cell membrane</location>
        <topology evidence="8">Multi-pass membrane protein</topology>
    </subcellularLocation>
</comment>
<feature type="transmembrane region" description="Helical" evidence="8">
    <location>
        <begin position="138"/>
        <end position="158"/>
    </location>
</feature>
<evidence type="ECO:0000256" key="7">
    <source>
        <dbReference type="ARBA" id="ARBA00023136"/>
    </source>
</evidence>
<protein>
    <submittedName>
        <fullName evidence="10">Iron(III) transport system permease protein</fullName>
    </submittedName>
</protein>
<evidence type="ECO:0000256" key="3">
    <source>
        <dbReference type="ARBA" id="ARBA00022475"/>
    </source>
</evidence>
<dbReference type="Pfam" id="PF00528">
    <property type="entry name" value="BPD_transp_1"/>
    <property type="match status" value="2"/>
</dbReference>
<accession>A0A239ARX0</accession>
<evidence type="ECO:0000256" key="1">
    <source>
        <dbReference type="ARBA" id="ARBA00004429"/>
    </source>
</evidence>
<keyword evidence="2 8" id="KW-0813">Transport</keyword>
<comment type="similarity">
    <text evidence="8">Belongs to the binding-protein-dependent transport system permease family.</text>
</comment>
<dbReference type="Proteomes" id="UP000198304">
    <property type="component" value="Unassembled WGS sequence"/>
</dbReference>
<dbReference type="InterPro" id="IPR035906">
    <property type="entry name" value="MetI-like_sf"/>
</dbReference>
<feature type="transmembrane region" description="Helical" evidence="8">
    <location>
        <begin position="537"/>
        <end position="560"/>
    </location>
</feature>
<name>A0A239ARX0_9FIRM</name>
<keyword evidence="7 8" id="KW-0472">Membrane</keyword>
<gene>
    <name evidence="10" type="ORF">SAMN05446037_1002194</name>
</gene>
<feature type="transmembrane region" description="Helical" evidence="8">
    <location>
        <begin position="471"/>
        <end position="492"/>
    </location>
</feature>
<dbReference type="OrthoDB" id="57323at2"/>
<evidence type="ECO:0000256" key="6">
    <source>
        <dbReference type="ARBA" id="ARBA00022989"/>
    </source>
</evidence>
<dbReference type="Gene3D" id="1.10.3720.10">
    <property type="entry name" value="MetI-like"/>
    <property type="match status" value="2"/>
</dbReference>
<keyword evidence="6 8" id="KW-1133">Transmembrane helix</keyword>
<feature type="domain" description="ABC transmembrane type-1" evidence="9">
    <location>
        <begin position="100"/>
        <end position="308"/>
    </location>
</feature>
<dbReference type="InterPro" id="IPR000515">
    <property type="entry name" value="MetI-like"/>
</dbReference>
<organism evidence="10 11">
    <name type="scientific">Anaerovirgula multivorans</name>
    <dbReference type="NCBI Taxonomy" id="312168"/>
    <lineage>
        <taxon>Bacteria</taxon>
        <taxon>Bacillati</taxon>
        <taxon>Bacillota</taxon>
        <taxon>Clostridia</taxon>
        <taxon>Peptostreptococcales</taxon>
        <taxon>Natronincolaceae</taxon>
        <taxon>Anaerovirgula</taxon>
    </lineage>
</organism>
<dbReference type="EMBL" id="FZOJ01000002">
    <property type="protein sequence ID" value="SNR97804.1"/>
    <property type="molecule type" value="Genomic_DNA"/>
</dbReference>
<feature type="domain" description="ABC transmembrane type-1" evidence="9">
    <location>
        <begin position="406"/>
        <end position="600"/>
    </location>
</feature>
<evidence type="ECO:0000313" key="11">
    <source>
        <dbReference type="Proteomes" id="UP000198304"/>
    </source>
</evidence>
<sequence>MPKLSTDFSGKTIRTWNKNFYKNTFISFFTNPYKLISMITLMLLTCLIIMPLWEILTTTFKWRQIDLREVKDAVPGEFTLYHWKNLLSSNISQSLFYKPMANTLLISITVSFFAISLGSIMAWLIVRTDLPCKKLFTFLIIVPYMLPSWYKAMAWLAVFKNDRIGGNQGLLNYIFNITTPDWLAYGFVPIVLILSIHYYAFTFLLMSSALSSVGGDLEEMAEIAGANRFTILKKITLPIVLPAILSSIILTFSKVIGTFGVPAFLGLKVNYYTISTMLYSSMRNRQTVQAYILSIFLILIAALTVYINQRAIGKRKSYTTIGGKDTRRNLFELGKMKNPVVIILSTFLVFAGIMPLILMILQTFMLKVGEFSLSNFTTHFWIGQSIPAIGEGEPGILKNPAIWSSIKNTFKLVISSSVIATFVGLILGYIISRGRKKLSGRIIDQLSFTPYLIPSIAFGAIYLSMFSQPRFIMPALYGTLALLILISVVKYLPFAARAGTSNMIQIGTELEEAAAIEGASFMKRFLRIMMPLSKQGFLSGFLLIFISAMKELDLIVLLATPSTTTLTALTYAYSDTGFRQYGDAMTTIIVITIIVVYLLSTKIGKADMSKGIGG</sequence>
<feature type="transmembrane region" description="Helical" evidence="8">
    <location>
        <begin position="35"/>
        <end position="53"/>
    </location>
</feature>
<evidence type="ECO:0000256" key="8">
    <source>
        <dbReference type="RuleBase" id="RU363032"/>
    </source>
</evidence>
<evidence type="ECO:0000259" key="9">
    <source>
        <dbReference type="PROSITE" id="PS50928"/>
    </source>
</evidence>
<feature type="transmembrane region" description="Helical" evidence="8">
    <location>
        <begin position="340"/>
        <end position="365"/>
    </location>
</feature>
<dbReference type="SUPFAM" id="SSF161098">
    <property type="entry name" value="MetI-like"/>
    <property type="match status" value="2"/>
</dbReference>